<evidence type="ECO:0000256" key="8">
    <source>
        <dbReference type="ARBA" id="ARBA00023136"/>
    </source>
</evidence>
<protein>
    <recommendedName>
        <fullName evidence="10">intramembrane prenyl-peptidase Rce1</fullName>
        <ecNumber evidence="10">3.4.26.1</ecNumber>
    </recommendedName>
</protein>
<dbReference type="Pfam" id="PF02517">
    <property type="entry name" value="Rce1-like"/>
    <property type="match status" value="1"/>
</dbReference>
<keyword evidence="6" id="KW-0256">Endoplasmic reticulum</keyword>
<dbReference type="InterPro" id="IPR003675">
    <property type="entry name" value="Rce1/LyrA-like_dom"/>
</dbReference>
<evidence type="ECO:0000256" key="10">
    <source>
        <dbReference type="ARBA" id="ARBA00049729"/>
    </source>
</evidence>
<evidence type="ECO:0000256" key="1">
    <source>
        <dbReference type="ARBA" id="ARBA00004477"/>
    </source>
</evidence>
<feature type="transmembrane region" description="Helical" evidence="11">
    <location>
        <begin position="175"/>
        <end position="198"/>
    </location>
</feature>
<dbReference type="EC" id="3.4.26.1" evidence="10"/>
<dbReference type="PANTHER" id="PTHR13046:SF0">
    <property type="entry name" value="CAAX PRENYL PROTEASE 2"/>
    <property type="match status" value="1"/>
</dbReference>
<keyword evidence="14" id="KW-1185">Reference proteome</keyword>
<evidence type="ECO:0000313" key="14">
    <source>
        <dbReference type="Proteomes" id="UP001648503"/>
    </source>
</evidence>
<keyword evidence="3" id="KW-0645">Protease</keyword>
<comment type="subcellular location">
    <subcellularLocation>
        <location evidence="1">Endoplasmic reticulum membrane</location>
        <topology evidence="1">Multi-pass membrane protein</topology>
    </subcellularLocation>
</comment>
<sequence length="295" mass="32413">MPVASSHAGLSSTTALGSCTLLVAIFVGSFYLFPGATSKSRNDPVVIVQRFKAVGATCGVGFVLLVGLLALARNTHYFPTEAPTQPFTVEMRMHILWGWIWTALEHAGFISPAPITSVAVSLILCVTLFLGPLIMEGAEIYALVQQTISQPDDHLMAIRAWIVGPIVEEVVFRGYMVPLMIAGGFSVHQIIWYLPLFFGVAHLHHAWETIRDHGYTRSAVLKAITLSGFQLIYTSIFGWLATYLFIRTGSIYCPLSAHVFCNIMGFPDLGRLVDGTLFQQGRNVEAMCEVVMMIE</sequence>
<dbReference type="PANTHER" id="PTHR13046">
    <property type="entry name" value="PROTEASE U48 CAAX PRENYL PROTEASE RCE1"/>
    <property type="match status" value="1"/>
</dbReference>
<feature type="transmembrane region" description="Helical" evidence="11">
    <location>
        <begin position="15"/>
        <end position="33"/>
    </location>
</feature>
<evidence type="ECO:0000256" key="9">
    <source>
        <dbReference type="ARBA" id="ARBA00047280"/>
    </source>
</evidence>
<reference evidence="13 14" key="1">
    <citation type="submission" date="2021-02" db="EMBL/GenBank/DDBJ databases">
        <title>Variation within the Batrachochytrium salamandrivorans European outbreak.</title>
        <authorList>
            <person name="Kelly M."/>
            <person name="Pasmans F."/>
            <person name="Shea T.P."/>
            <person name="Munoz J.F."/>
            <person name="Carranza S."/>
            <person name="Cuomo C.A."/>
            <person name="Martel A."/>
        </authorList>
    </citation>
    <scope>NUCLEOTIDE SEQUENCE [LARGE SCALE GENOMIC DNA]</scope>
    <source>
        <strain evidence="13 14">AMFP18/2</strain>
    </source>
</reference>
<keyword evidence="5" id="KW-0378">Hydrolase</keyword>
<name>A0ABQ8F9U8_9FUNG</name>
<proteinExistence type="inferred from homology"/>
<keyword evidence="7 11" id="KW-1133">Transmembrane helix</keyword>
<evidence type="ECO:0000256" key="7">
    <source>
        <dbReference type="ARBA" id="ARBA00022989"/>
    </source>
</evidence>
<evidence type="ECO:0000256" key="3">
    <source>
        <dbReference type="ARBA" id="ARBA00022670"/>
    </source>
</evidence>
<dbReference type="EMBL" id="JAFCIX010000332">
    <property type="protein sequence ID" value="KAH6594628.1"/>
    <property type="molecule type" value="Genomic_DNA"/>
</dbReference>
<comment type="similarity">
    <text evidence="2">Belongs to the peptidase U48 family.</text>
</comment>
<keyword evidence="4 11" id="KW-0812">Transmembrane</keyword>
<comment type="catalytic activity">
    <reaction evidence="9">
        <text>Hydrolyzes the peptide bond -P2-(S-farnesyl or geranylgeranyl)C-P1'-P2'-P3'-COOH where P1' and P2' are amino acids with aliphatic sidechains and P3' is any C-terminal residue.</text>
        <dbReference type="EC" id="3.4.26.1"/>
    </reaction>
</comment>
<evidence type="ECO:0000256" key="6">
    <source>
        <dbReference type="ARBA" id="ARBA00022824"/>
    </source>
</evidence>
<accession>A0ABQ8F9U8</accession>
<evidence type="ECO:0000256" key="5">
    <source>
        <dbReference type="ARBA" id="ARBA00022801"/>
    </source>
</evidence>
<evidence type="ECO:0000256" key="4">
    <source>
        <dbReference type="ARBA" id="ARBA00022692"/>
    </source>
</evidence>
<gene>
    <name evidence="13" type="ORF">BASA50_006578</name>
</gene>
<feature type="transmembrane region" description="Helical" evidence="11">
    <location>
        <begin position="219"/>
        <end position="246"/>
    </location>
</feature>
<dbReference type="Proteomes" id="UP001648503">
    <property type="component" value="Unassembled WGS sequence"/>
</dbReference>
<feature type="domain" description="CAAX prenyl protease 2/Lysostaphin resistance protein A-like" evidence="12">
    <location>
        <begin position="155"/>
        <end position="264"/>
    </location>
</feature>
<dbReference type="InterPro" id="IPR039731">
    <property type="entry name" value="Rce1"/>
</dbReference>
<evidence type="ECO:0000256" key="11">
    <source>
        <dbReference type="SAM" id="Phobius"/>
    </source>
</evidence>
<evidence type="ECO:0000256" key="2">
    <source>
        <dbReference type="ARBA" id="ARBA00006897"/>
    </source>
</evidence>
<comment type="caution">
    <text evidence="13">The sequence shown here is derived from an EMBL/GenBank/DDBJ whole genome shotgun (WGS) entry which is preliminary data.</text>
</comment>
<feature type="transmembrane region" description="Helical" evidence="11">
    <location>
        <begin position="117"/>
        <end position="135"/>
    </location>
</feature>
<evidence type="ECO:0000259" key="12">
    <source>
        <dbReference type="Pfam" id="PF02517"/>
    </source>
</evidence>
<organism evidence="13 14">
    <name type="scientific">Batrachochytrium salamandrivorans</name>
    <dbReference type="NCBI Taxonomy" id="1357716"/>
    <lineage>
        <taxon>Eukaryota</taxon>
        <taxon>Fungi</taxon>
        <taxon>Fungi incertae sedis</taxon>
        <taxon>Chytridiomycota</taxon>
        <taxon>Chytridiomycota incertae sedis</taxon>
        <taxon>Chytridiomycetes</taxon>
        <taxon>Rhizophydiales</taxon>
        <taxon>Rhizophydiales incertae sedis</taxon>
        <taxon>Batrachochytrium</taxon>
    </lineage>
</organism>
<evidence type="ECO:0000313" key="13">
    <source>
        <dbReference type="EMBL" id="KAH6594628.1"/>
    </source>
</evidence>
<feature type="transmembrane region" description="Helical" evidence="11">
    <location>
        <begin position="53"/>
        <end position="71"/>
    </location>
</feature>
<keyword evidence="8 11" id="KW-0472">Membrane</keyword>